<evidence type="ECO:0000256" key="1">
    <source>
        <dbReference type="SAM" id="Phobius"/>
    </source>
</evidence>
<feature type="transmembrane region" description="Helical" evidence="1">
    <location>
        <begin position="34"/>
        <end position="52"/>
    </location>
</feature>
<gene>
    <name evidence="2" type="ORF">E2F49_11895</name>
</gene>
<keyword evidence="1" id="KW-0472">Membrane</keyword>
<evidence type="ECO:0008006" key="4">
    <source>
        <dbReference type="Google" id="ProtNLM"/>
    </source>
</evidence>
<evidence type="ECO:0000313" key="2">
    <source>
        <dbReference type="EMBL" id="TDK31026.1"/>
    </source>
</evidence>
<dbReference type="EMBL" id="SMTG01000004">
    <property type="protein sequence ID" value="TDK31026.1"/>
    <property type="molecule type" value="Genomic_DNA"/>
</dbReference>
<feature type="transmembrane region" description="Helical" evidence="1">
    <location>
        <begin position="73"/>
        <end position="91"/>
    </location>
</feature>
<feature type="transmembrane region" description="Helical" evidence="1">
    <location>
        <begin position="136"/>
        <end position="156"/>
    </location>
</feature>
<feature type="transmembrane region" description="Helical" evidence="1">
    <location>
        <begin position="9"/>
        <end position="28"/>
    </location>
</feature>
<keyword evidence="1" id="KW-0812">Transmembrane</keyword>
<dbReference type="OrthoDB" id="5956355at2"/>
<organism evidence="2 3">
    <name type="scientific">Luteimonas terrae</name>
    <dbReference type="NCBI Taxonomy" id="1530191"/>
    <lineage>
        <taxon>Bacteria</taxon>
        <taxon>Pseudomonadati</taxon>
        <taxon>Pseudomonadota</taxon>
        <taxon>Gammaproteobacteria</taxon>
        <taxon>Lysobacterales</taxon>
        <taxon>Lysobacteraceae</taxon>
        <taxon>Luteimonas</taxon>
    </lineage>
</organism>
<feature type="transmembrane region" description="Helical" evidence="1">
    <location>
        <begin position="97"/>
        <end position="115"/>
    </location>
</feature>
<keyword evidence="1" id="KW-1133">Transmembrane helix</keyword>
<evidence type="ECO:0000313" key="3">
    <source>
        <dbReference type="Proteomes" id="UP000295543"/>
    </source>
</evidence>
<keyword evidence="3" id="KW-1185">Reference proteome</keyword>
<sequence length="191" mass="20786">MTRYAFRTPMLAVAAMLMGAAIVLRMLVPAAPMWAPALILLSAIAIGMVALTRYAASCENAPPALQRRYTREMLIGMGSYTVLLFVSLLWLRELEAPALRAVVALLPVAPIALVLRAMVRFIRGVDELQQRIELEAICIAAALVSFAYMTGGFLQAARVIDVPSSAAMLWVFPLVCGTYGVAKSVVARRYR</sequence>
<reference evidence="2 3" key="1">
    <citation type="submission" date="2019-03" db="EMBL/GenBank/DDBJ databases">
        <title>Luteimonas zhaokaii sp.nov., isolated from the rectal contents of Plateau pika in Yushu, Qinghai Province, China.</title>
        <authorList>
            <person name="Zhang G."/>
        </authorList>
    </citation>
    <scope>NUCLEOTIDE SEQUENCE [LARGE SCALE GENOMIC DNA]</scope>
    <source>
        <strain evidence="2 3">THG-MD21</strain>
    </source>
</reference>
<feature type="transmembrane region" description="Helical" evidence="1">
    <location>
        <begin position="162"/>
        <end position="182"/>
    </location>
</feature>
<dbReference type="Proteomes" id="UP000295543">
    <property type="component" value="Unassembled WGS sequence"/>
</dbReference>
<protein>
    <recommendedName>
        <fullName evidence="4">Transmembrane protein</fullName>
    </recommendedName>
</protein>
<comment type="caution">
    <text evidence="2">The sequence shown here is derived from an EMBL/GenBank/DDBJ whole genome shotgun (WGS) entry which is preliminary data.</text>
</comment>
<proteinExistence type="predicted"/>
<accession>A0A4R5U947</accession>
<dbReference type="AlphaFoldDB" id="A0A4R5U947"/>
<dbReference type="RefSeq" id="WP_133394078.1">
    <property type="nucleotide sequence ID" value="NZ_SMTG01000004.1"/>
</dbReference>
<name>A0A4R5U947_9GAMM</name>